<evidence type="ECO:0000313" key="1">
    <source>
        <dbReference type="EMBL" id="GGH65009.1"/>
    </source>
</evidence>
<sequence>MTPLREMRTWTTRYDNEMDIDPLRRYYLIFEGKNTEKQYFRGIDNNRKELGINNAIEIVILSKEGEIRDYSHPSKLLELIQNKKQELLQSGLYEEEIDEFVIVFDRDSFDTKEKYLEFVQSAGEDNILTVTNPCFEIWLILHYEDAINHYIIPQKEDILKNEKVSRVHSRTSHIFSEISGMNPKTALNFEKLKIYVERAVQAEKLLEQDVQGMADEIGSNVGRLIEKMREDPRELLL</sequence>
<keyword evidence="2" id="KW-1185">Reference proteome</keyword>
<accession>A0ABQ1ZJ08</accession>
<evidence type="ECO:0008006" key="3">
    <source>
        <dbReference type="Google" id="ProtNLM"/>
    </source>
</evidence>
<proteinExistence type="predicted"/>
<dbReference type="RefSeq" id="WP_229729971.1">
    <property type="nucleotide sequence ID" value="NZ_BMFU01000007.1"/>
</dbReference>
<dbReference type="Pfam" id="PF13707">
    <property type="entry name" value="RloB"/>
    <property type="match status" value="1"/>
</dbReference>
<name>A0ABQ1ZJ08_9BACL</name>
<evidence type="ECO:0000313" key="2">
    <source>
        <dbReference type="Proteomes" id="UP000652153"/>
    </source>
</evidence>
<gene>
    <name evidence="1" type="ORF">GCM10008014_43980</name>
</gene>
<dbReference type="EMBL" id="BMFU01000007">
    <property type="protein sequence ID" value="GGH65009.1"/>
    <property type="molecule type" value="Genomic_DNA"/>
</dbReference>
<dbReference type="InterPro" id="IPR025591">
    <property type="entry name" value="RloB"/>
</dbReference>
<protein>
    <recommendedName>
        <fullName evidence="3">RloB domain-containing protein</fullName>
    </recommendedName>
</protein>
<organism evidence="1 2">
    <name type="scientific">Paenibacillus silvae</name>
    <dbReference type="NCBI Taxonomy" id="1325358"/>
    <lineage>
        <taxon>Bacteria</taxon>
        <taxon>Bacillati</taxon>
        <taxon>Bacillota</taxon>
        <taxon>Bacilli</taxon>
        <taxon>Bacillales</taxon>
        <taxon>Paenibacillaceae</taxon>
        <taxon>Paenibacillus</taxon>
    </lineage>
</organism>
<comment type="caution">
    <text evidence="1">The sequence shown here is derived from an EMBL/GenBank/DDBJ whole genome shotgun (WGS) entry which is preliminary data.</text>
</comment>
<reference evidence="2" key="1">
    <citation type="journal article" date="2019" name="Int. J. Syst. Evol. Microbiol.">
        <title>The Global Catalogue of Microorganisms (GCM) 10K type strain sequencing project: providing services to taxonomists for standard genome sequencing and annotation.</title>
        <authorList>
            <consortium name="The Broad Institute Genomics Platform"/>
            <consortium name="The Broad Institute Genome Sequencing Center for Infectious Disease"/>
            <person name="Wu L."/>
            <person name="Ma J."/>
        </authorList>
    </citation>
    <scope>NUCLEOTIDE SEQUENCE [LARGE SCALE GENOMIC DNA]</scope>
    <source>
        <strain evidence="2">CGMCC 1.12770</strain>
    </source>
</reference>
<dbReference type="Proteomes" id="UP000652153">
    <property type="component" value="Unassembled WGS sequence"/>
</dbReference>